<evidence type="ECO:0000256" key="3">
    <source>
        <dbReference type="ARBA" id="ARBA00022737"/>
    </source>
</evidence>
<keyword evidence="4 9" id="KW-0802">TPR repeat</keyword>
<evidence type="ECO:0000256" key="7">
    <source>
        <dbReference type="ARBA" id="ARBA00034139"/>
    </source>
</evidence>
<dbReference type="PANTHER" id="PTHR23040:SF1">
    <property type="entry name" value="OUTER DYNEIN ARM-DOCKING COMPLEX SUBUNIT 4"/>
    <property type="match status" value="1"/>
</dbReference>
<evidence type="ECO:0000256" key="2">
    <source>
        <dbReference type="ARBA" id="ARBA00022490"/>
    </source>
</evidence>
<dbReference type="PANTHER" id="PTHR23040">
    <property type="match status" value="1"/>
</dbReference>
<organism evidence="10 11">
    <name type="scientific">Gouania willdenowi</name>
    <name type="common">Blunt-snouted clingfish</name>
    <name type="synonym">Lepadogaster willdenowi</name>
    <dbReference type="NCBI Taxonomy" id="441366"/>
    <lineage>
        <taxon>Eukaryota</taxon>
        <taxon>Metazoa</taxon>
        <taxon>Chordata</taxon>
        <taxon>Craniata</taxon>
        <taxon>Vertebrata</taxon>
        <taxon>Euteleostomi</taxon>
        <taxon>Actinopterygii</taxon>
        <taxon>Neopterygii</taxon>
        <taxon>Teleostei</taxon>
        <taxon>Neoteleostei</taxon>
        <taxon>Acanthomorphata</taxon>
        <taxon>Ovalentaria</taxon>
        <taxon>Blenniimorphae</taxon>
        <taxon>Blenniiformes</taxon>
        <taxon>Gobiesocoidei</taxon>
        <taxon>Gobiesocidae</taxon>
        <taxon>Gobiesocinae</taxon>
        <taxon>Gouania</taxon>
    </lineage>
</organism>
<keyword evidence="3" id="KW-0677">Repeat</keyword>
<keyword evidence="5" id="KW-0206">Cytoskeleton</keyword>
<evidence type="ECO:0000256" key="4">
    <source>
        <dbReference type="ARBA" id="ARBA00022803"/>
    </source>
</evidence>
<accession>A0A8C5D4I2</accession>
<dbReference type="Pfam" id="PF13424">
    <property type="entry name" value="TPR_12"/>
    <property type="match status" value="1"/>
</dbReference>
<evidence type="ECO:0000313" key="10">
    <source>
        <dbReference type="Ensembl" id="ENSGWIP00000001353.1"/>
    </source>
</evidence>
<keyword evidence="2" id="KW-0963">Cytoplasm</keyword>
<feature type="repeat" description="TPR" evidence="9">
    <location>
        <begin position="17"/>
        <end position="50"/>
    </location>
</feature>
<reference evidence="10" key="2">
    <citation type="submission" date="2025-08" db="UniProtKB">
        <authorList>
            <consortium name="Ensembl"/>
        </authorList>
    </citation>
    <scope>IDENTIFICATION</scope>
</reference>
<dbReference type="SUPFAM" id="SSF48452">
    <property type="entry name" value="TPR-like"/>
    <property type="match status" value="2"/>
</dbReference>
<dbReference type="PROSITE" id="PS50005">
    <property type="entry name" value="TPR"/>
    <property type="match status" value="2"/>
</dbReference>
<evidence type="ECO:0000256" key="9">
    <source>
        <dbReference type="PROSITE-ProRule" id="PRU00339"/>
    </source>
</evidence>
<keyword evidence="11" id="KW-1185">Reference proteome</keyword>
<dbReference type="GO" id="GO:0005930">
    <property type="term" value="C:axoneme"/>
    <property type="evidence" value="ECO:0007669"/>
    <property type="project" value="UniProtKB-SubCell"/>
</dbReference>
<comment type="subcellular location">
    <subcellularLocation>
        <location evidence="1">Cytoplasm</location>
        <location evidence="1">Cytoskeleton</location>
        <location evidence="1">Cilium axoneme</location>
    </subcellularLocation>
</comment>
<dbReference type="Ensembl" id="ENSGWIT00000001458.1">
    <property type="protein sequence ID" value="ENSGWIP00000001353.1"/>
    <property type="gene ID" value="ENSGWIG00000000788.1"/>
</dbReference>
<dbReference type="InterPro" id="IPR011990">
    <property type="entry name" value="TPR-like_helical_dom_sf"/>
</dbReference>
<dbReference type="OrthoDB" id="10268002at2759"/>
<dbReference type="Gene3D" id="1.25.40.10">
    <property type="entry name" value="Tetratricopeptide repeat domain"/>
    <property type="match status" value="2"/>
</dbReference>
<dbReference type="RefSeq" id="XP_028311395.1">
    <property type="nucleotide sequence ID" value="XM_028455594.1"/>
</dbReference>
<evidence type="ECO:0000256" key="8">
    <source>
        <dbReference type="ARBA" id="ARBA00034143"/>
    </source>
</evidence>
<evidence type="ECO:0000256" key="1">
    <source>
        <dbReference type="ARBA" id="ARBA00004430"/>
    </source>
</evidence>
<dbReference type="Pfam" id="PF13432">
    <property type="entry name" value="TPR_16"/>
    <property type="match status" value="1"/>
</dbReference>
<dbReference type="FunFam" id="1.25.40.10:FF:000795">
    <property type="entry name" value="Tetratricopeptide repeat protein 25"/>
    <property type="match status" value="1"/>
</dbReference>
<proteinExistence type="predicted"/>
<evidence type="ECO:0000256" key="6">
    <source>
        <dbReference type="ARBA" id="ARBA00023273"/>
    </source>
</evidence>
<dbReference type="SMART" id="SM00028">
    <property type="entry name" value="TPR"/>
    <property type="match status" value="7"/>
</dbReference>
<evidence type="ECO:0000256" key="5">
    <source>
        <dbReference type="ARBA" id="ARBA00023212"/>
    </source>
</evidence>
<dbReference type="CTD" id="83538"/>
<dbReference type="GeneID" id="114468603"/>
<gene>
    <name evidence="10" type="primary">odad4</name>
</gene>
<reference evidence="10" key="1">
    <citation type="submission" date="2020-06" db="EMBL/GenBank/DDBJ databases">
        <authorList>
            <consortium name="Wellcome Sanger Institute Data Sharing"/>
        </authorList>
    </citation>
    <scope>NUCLEOTIDE SEQUENCE [LARGE SCALE GENOMIC DNA]</scope>
</reference>
<dbReference type="InterPro" id="IPR019734">
    <property type="entry name" value="TPR_rpt"/>
</dbReference>
<dbReference type="InterPro" id="IPR040111">
    <property type="entry name" value="ODAD4"/>
</dbReference>
<keyword evidence="6" id="KW-0966">Cell projection</keyword>
<dbReference type="Proteomes" id="UP000694680">
    <property type="component" value="Chromosome 8"/>
</dbReference>
<feature type="repeat" description="TPR" evidence="9">
    <location>
        <begin position="353"/>
        <end position="386"/>
    </location>
</feature>
<name>A0A8C5D4I2_GOUWI</name>
<protein>
    <recommendedName>
        <fullName evidence="7">Outer dynein arm-docking complex subunit 4</fullName>
    </recommendedName>
    <alternativeName>
        <fullName evidence="8">Tetratricopeptide repeat protein 25</fullName>
    </alternativeName>
</protein>
<sequence length="488" mass="55616">MSNADEEHDGEKPKGVFTTLLADGEWLFQKGEYKKAIDSFTTALALKPDDKSCLVGRSKCFLKTGNAENALKDAEASLKYDKTYFEGLYQKAEALYYMAEFEFALVFYQRGQKLRPQIQGFRLGIQKAQEAIENSVGSPSTVQLAVKGDLSFLKEDEEKAQQNAIRNLTKDKPKNIQKNPKRKKTTKQLLGEFYGDRKYLENLMKDKDLIKGRTKGGEQLQDVLQSCLTYLDTCSDFWSQEQPIFPKEKSSKLKPHHSSNSEPAQYLLKNLQQIDEELTSGNAAESLKKVNEVMKEVQKWSEKEVPSKKEILGSLHSCTGNVLFHLGDMDKAIEHHQKDLELAKQCKLREAMSRALDNIGRVYARTGQFEQAIEFWEIKIPLVSDNLEKTWLFHEIGWSYLELNRHEKARDYGLRSVVAAKEIADEKWQMNANVLVAQSELNLGNLESCVSRFEEALNMAKHQGDDSAMTAIQKAMDEAKQQLPHLSR</sequence>
<evidence type="ECO:0000313" key="11">
    <source>
        <dbReference type="Proteomes" id="UP000694680"/>
    </source>
</evidence>
<dbReference type="FunFam" id="1.25.40.10:FF:000189">
    <property type="entry name" value="Tetratricopeptide repeat domain 25"/>
    <property type="match status" value="1"/>
</dbReference>
<dbReference type="AlphaFoldDB" id="A0A8C5D4I2"/>
<reference evidence="10" key="3">
    <citation type="submission" date="2025-09" db="UniProtKB">
        <authorList>
            <consortium name="Ensembl"/>
        </authorList>
    </citation>
    <scope>IDENTIFICATION</scope>
</reference>